<proteinExistence type="inferred from homology"/>
<sequence>MPKSTSNGSDLSRRERQIMDVVYRLGKASVNDVLDRIPEPPSYSAVRALMRILEEKGHLKHEQDGPRYLYLPTVPRESARVNALSHMVRTFFGGSTEAAVAALLDESQSRISDAELDRIASMIDQARTQGR</sequence>
<evidence type="ECO:0000313" key="6">
    <source>
        <dbReference type="Proteomes" id="UP000582837"/>
    </source>
</evidence>
<accession>A0A841H0R4</accession>
<dbReference type="GO" id="GO:0045892">
    <property type="term" value="P:negative regulation of DNA-templated transcription"/>
    <property type="evidence" value="ECO:0007669"/>
    <property type="project" value="InterPro"/>
</dbReference>
<name>A0A841H0R4_9BACT</name>
<keyword evidence="4" id="KW-0804">Transcription</keyword>
<keyword evidence="6" id="KW-1185">Reference proteome</keyword>
<comment type="similarity">
    <text evidence="1">Belongs to the BlaI transcriptional regulatory family.</text>
</comment>
<gene>
    <name evidence="5" type="ORF">HNQ61_003174</name>
</gene>
<evidence type="ECO:0000256" key="1">
    <source>
        <dbReference type="ARBA" id="ARBA00011046"/>
    </source>
</evidence>
<keyword evidence="2" id="KW-0805">Transcription regulation</keyword>
<evidence type="ECO:0000256" key="3">
    <source>
        <dbReference type="ARBA" id="ARBA00023125"/>
    </source>
</evidence>
<dbReference type="Gene3D" id="1.10.10.10">
    <property type="entry name" value="Winged helix-like DNA-binding domain superfamily/Winged helix DNA-binding domain"/>
    <property type="match status" value="1"/>
</dbReference>
<dbReference type="InterPro" id="IPR005650">
    <property type="entry name" value="BlaI_family"/>
</dbReference>
<dbReference type="AlphaFoldDB" id="A0A841H0R4"/>
<dbReference type="Pfam" id="PF03965">
    <property type="entry name" value="Penicillinase_R"/>
    <property type="match status" value="1"/>
</dbReference>
<dbReference type="InterPro" id="IPR036388">
    <property type="entry name" value="WH-like_DNA-bd_sf"/>
</dbReference>
<reference evidence="5 6" key="1">
    <citation type="submission" date="2020-08" db="EMBL/GenBank/DDBJ databases">
        <title>Genomic Encyclopedia of Type Strains, Phase IV (KMG-IV): sequencing the most valuable type-strain genomes for metagenomic binning, comparative biology and taxonomic classification.</title>
        <authorList>
            <person name="Goeker M."/>
        </authorList>
    </citation>
    <scope>NUCLEOTIDE SEQUENCE [LARGE SCALE GENOMIC DNA]</scope>
    <source>
        <strain evidence="5 6">DSM 29007</strain>
    </source>
</reference>
<comment type="caution">
    <text evidence="5">The sequence shown here is derived from an EMBL/GenBank/DDBJ whole genome shotgun (WGS) entry which is preliminary data.</text>
</comment>
<evidence type="ECO:0000256" key="2">
    <source>
        <dbReference type="ARBA" id="ARBA00023015"/>
    </source>
</evidence>
<dbReference type="PIRSF" id="PIRSF019455">
    <property type="entry name" value="CopR_AtkY"/>
    <property type="match status" value="1"/>
</dbReference>
<evidence type="ECO:0000256" key="4">
    <source>
        <dbReference type="ARBA" id="ARBA00023163"/>
    </source>
</evidence>
<dbReference type="GO" id="GO:0003677">
    <property type="term" value="F:DNA binding"/>
    <property type="evidence" value="ECO:0007669"/>
    <property type="project" value="UniProtKB-KW"/>
</dbReference>
<dbReference type="InterPro" id="IPR036390">
    <property type="entry name" value="WH_DNA-bd_sf"/>
</dbReference>
<dbReference type="SUPFAM" id="SSF46785">
    <property type="entry name" value="Winged helix' DNA-binding domain"/>
    <property type="match status" value="1"/>
</dbReference>
<dbReference type="RefSeq" id="WP_170034959.1">
    <property type="nucleotide sequence ID" value="NZ_JABDTL010000001.1"/>
</dbReference>
<evidence type="ECO:0000313" key="5">
    <source>
        <dbReference type="EMBL" id="MBB6071546.1"/>
    </source>
</evidence>
<dbReference type="Proteomes" id="UP000582837">
    <property type="component" value="Unassembled WGS sequence"/>
</dbReference>
<keyword evidence="3" id="KW-0238">DNA-binding</keyword>
<protein>
    <submittedName>
        <fullName evidence="5">Putative transcriptional regulator</fullName>
    </submittedName>
</protein>
<organism evidence="5 6">
    <name type="scientific">Longimicrobium terrae</name>
    <dbReference type="NCBI Taxonomy" id="1639882"/>
    <lineage>
        <taxon>Bacteria</taxon>
        <taxon>Pseudomonadati</taxon>
        <taxon>Gemmatimonadota</taxon>
        <taxon>Longimicrobiia</taxon>
        <taxon>Longimicrobiales</taxon>
        <taxon>Longimicrobiaceae</taxon>
        <taxon>Longimicrobium</taxon>
    </lineage>
</organism>
<dbReference type="EMBL" id="JACHIA010000009">
    <property type="protein sequence ID" value="MBB6071546.1"/>
    <property type="molecule type" value="Genomic_DNA"/>
</dbReference>